<evidence type="ECO:0000313" key="3">
    <source>
        <dbReference type="Proteomes" id="UP001652621"/>
    </source>
</evidence>
<organism evidence="2">
    <name type="scientific">Musca domestica</name>
    <name type="common">House fly</name>
    <dbReference type="NCBI Taxonomy" id="7370"/>
    <lineage>
        <taxon>Eukaryota</taxon>
        <taxon>Metazoa</taxon>
        <taxon>Ecdysozoa</taxon>
        <taxon>Arthropoda</taxon>
        <taxon>Hexapoda</taxon>
        <taxon>Insecta</taxon>
        <taxon>Pterygota</taxon>
        <taxon>Neoptera</taxon>
        <taxon>Endopterygota</taxon>
        <taxon>Diptera</taxon>
        <taxon>Brachycera</taxon>
        <taxon>Muscomorpha</taxon>
        <taxon>Muscoidea</taxon>
        <taxon>Muscidae</taxon>
        <taxon>Musca</taxon>
    </lineage>
</organism>
<sequence length="298" mass="34878">MWNLYKLEEQYARYPEIQPAEIEKLVQWIHAQPHMAKLTAQEVMLFFYACKCSTEYTKQVIDTYLTCRTHVEDFFGNLDMDRPELKRAMRTVACFPLPQRTPEGYGIIVGKLIDMDSSNFNFADAMKLYCLIQDIWLQEVGVLPGVLFVCDFTGCTLGHIARIGILQMKKLLFYLQEAIPARLISLHFINIVPFIDKLLAIMTPFMKKELIDMFHVHSNIENFHKFVPQEIMPEDNGGRAQHSKDLREVYYEKLRTNRLDVIEYDRSRRINERLRPAKPKNGSDLFGIEGNFKKLDID</sequence>
<dbReference type="GO" id="GO:0016020">
    <property type="term" value="C:membrane"/>
    <property type="evidence" value="ECO:0007669"/>
    <property type="project" value="TreeGrafter"/>
</dbReference>
<dbReference type="PROSITE" id="PS50191">
    <property type="entry name" value="CRAL_TRIO"/>
    <property type="match status" value="1"/>
</dbReference>
<evidence type="ECO:0000259" key="1">
    <source>
        <dbReference type="PROSITE" id="PS50191"/>
    </source>
</evidence>
<dbReference type="Gene3D" id="3.40.525.10">
    <property type="entry name" value="CRAL-TRIO lipid binding domain"/>
    <property type="match status" value="1"/>
</dbReference>
<evidence type="ECO:0000313" key="2">
    <source>
        <dbReference type="EnsemblMetazoa" id="MDOA011184-PA"/>
    </source>
</evidence>
<reference evidence="4" key="2">
    <citation type="submission" date="2025-04" db="UniProtKB">
        <authorList>
            <consortium name="RefSeq"/>
        </authorList>
    </citation>
    <scope>IDENTIFICATION</scope>
    <source>
        <strain evidence="4">Aabys</strain>
    </source>
</reference>
<dbReference type="Pfam" id="PF00650">
    <property type="entry name" value="CRAL_TRIO"/>
    <property type="match status" value="1"/>
</dbReference>
<evidence type="ECO:0000313" key="4">
    <source>
        <dbReference type="RefSeq" id="XP_005191538.2"/>
    </source>
</evidence>
<dbReference type="InterPro" id="IPR001251">
    <property type="entry name" value="CRAL-TRIO_dom"/>
</dbReference>
<name>A0A1I8N3L8_MUSDO</name>
<dbReference type="SUPFAM" id="SSF52087">
    <property type="entry name" value="CRAL/TRIO domain"/>
    <property type="match status" value="1"/>
</dbReference>
<accession>A0A1I8N3L8</accession>
<dbReference type="PANTHER" id="PTHR10174">
    <property type="entry name" value="ALPHA-TOCOPHEROL TRANSFER PROTEIN-RELATED"/>
    <property type="match status" value="1"/>
</dbReference>
<dbReference type="SMART" id="SM00516">
    <property type="entry name" value="SEC14"/>
    <property type="match status" value="1"/>
</dbReference>
<protein>
    <submittedName>
        <fullName evidence="4">Clavesin-2-like</fullName>
    </submittedName>
</protein>
<dbReference type="RefSeq" id="XP_005191538.2">
    <property type="nucleotide sequence ID" value="XM_005191481.3"/>
</dbReference>
<dbReference type="PANTHER" id="PTHR10174:SF213">
    <property type="entry name" value="CRAL-TRIO DOMAIN-CONTAINING PROTEIN"/>
    <property type="match status" value="1"/>
</dbReference>
<feature type="domain" description="CRAL-TRIO" evidence="1">
    <location>
        <begin position="82"/>
        <end position="244"/>
    </location>
</feature>
<dbReference type="CDD" id="cd00170">
    <property type="entry name" value="SEC14"/>
    <property type="match status" value="1"/>
</dbReference>
<dbReference type="eggNOG" id="KOG1471">
    <property type="taxonomic scope" value="Eukaryota"/>
</dbReference>
<dbReference type="PRINTS" id="PR00180">
    <property type="entry name" value="CRETINALDHBP"/>
</dbReference>
<dbReference type="InterPro" id="IPR036865">
    <property type="entry name" value="CRAL-TRIO_dom_sf"/>
</dbReference>
<proteinExistence type="predicted"/>
<dbReference type="InterPro" id="IPR036273">
    <property type="entry name" value="CRAL/TRIO_N_dom_sf"/>
</dbReference>
<dbReference type="OrthoDB" id="6432525at2759"/>
<dbReference type="Proteomes" id="UP001652621">
    <property type="component" value="Unplaced"/>
</dbReference>
<reference evidence="2" key="1">
    <citation type="submission" date="2020-05" db="UniProtKB">
        <authorList>
            <consortium name="EnsemblMetazoa"/>
        </authorList>
    </citation>
    <scope>IDENTIFICATION</scope>
    <source>
        <strain evidence="2">Aabys</strain>
    </source>
</reference>
<dbReference type="GO" id="GO:1902936">
    <property type="term" value="F:phosphatidylinositol bisphosphate binding"/>
    <property type="evidence" value="ECO:0007669"/>
    <property type="project" value="TreeGrafter"/>
</dbReference>
<keyword evidence="3" id="KW-1185">Reference proteome</keyword>
<dbReference type="VEuPathDB" id="VectorBase:MDOMA2_013814"/>
<dbReference type="EnsemblMetazoa" id="MDOA011184-RA">
    <property type="protein sequence ID" value="MDOA011184-PA"/>
    <property type="gene ID" value="MDOA011184"/>
</dbReference>
<dbReference type="AlphaFoldDB" id="A0A1I8N3L8"/>
<dbReference type="SUPFAM" id="SSF46938">
    <property type="entry name" value="CRAL/TRIO N-terminal domain"/>
    <property type="match status" value="1"/>
</dbReference>
<dbReference type="KEGG" id="mde:101894891"/>
<dbReference type="VEuPathDB" id="VectorBase:MDOA011184"/>
<gene>
    <name evidence="2" type="primary">101894891</name>
    <name evidence="4" type="synonym">LOC101894891</name>
</gene>
<dbReference type="GeneID" id="101894891"/>